<feature type="signal peptide" evidence="1">
    <location>
        <begin position="1"/>
        <end position="31"/>
    </location>
</feature>
<gene>
    <name evidence="2" type="ORF">DGAL_LOCUS11453</name>
</gene>
<dbReference type="Proteomes" id="UP000789390">
    <property type="component" value="Unassembled WGS sequence"/>
</dbReference>
<protein>
    <submittedName>
        <fullName evidence="2">Uncharacterized protein</fullName>
    </submittedName>
</protein>
<sequence>MSQGVLSSDISSAKMSLLLLILAFTVTAISARPQFFPSESVVGAAEDEIEGRHLFIHHHRRPYNQGQPFIGQQPFGGNFNSFSSGQPNSGLFSSGSGNFGPNGQFFGTNMGGGSATGVGMANSGLFGNSATGFGSASTGNGGGSAFGFGSANAGNGGAQATGIGIAQAPLGGFGMGIGLAVSTPFGNLAQGQGFSIGK</sequence>
<proteinExistence type="predicted"/>
<dbReference type="EMBL" id="CAKKLH010000281">
    <property type="protein sequence ID" value="CAH0108087.1"/>
    <property type="molecule type" value="Genomic_DNA"/>
</dbReference>
<dbReference type="AlphaFoldDB" id="A0A8J2RR91"/>
<accession>A0A8J2RR91</accession>
<name>A0A8J2RR91_9CRUS</name>
<keyword evidence="1" id="KW-0732">Signal</keyword>
<dbReference type="OrthoDB" id="6372008at2759"/>
<evidence type="ECO:0000256" key="1">
    <source>
        <dbReference type="SAM" id="SignalP"/>
    </source>
</evidence>
<feature type="chain" id="PRO_5035263715" evidence="1">
    <location>
        <begin position="32"/>
        <end position="198"/>
    </location>
</feature>
<evidence type="ECO:0000313" key="3">
    <source>
        <dbReference type="Proteomes" id="UP000789390"/>
    </source>
</evidence>
<reference evidence="2" key="1">
    <citation type="submission" date="2021-11" db="EMBL/GenBank/DDBJ databases">
        <authorList>
            <person name="Schell T."/>
        </authorList>
    </citation>
    <scope>NUCLEOTIDE SEQUENCE</scope>
    <source>
        <strain evidence="2">M5</strain>
    </source>
</reference>
<comment type="caution">
    <text evidence="2">The sequence shown here is derived from an EMBL/GenBank/DDBJ whole genome shotgun (WGS) entry which is preliminary data.</text>
</comment>
<keyword evidence="3" id="KW-1185">Reference proteome</keyword>
<organism evidence="2 3">
    <name type="scientific">Daphnia galeata</name>
    <dbReference type="NCBI Taxonomy" id="27404"/>
    <lineage>
        <taxon>Eukaryota</taxon>
        <taxon>Metazoa</taxon>
        <taxon>Ecdysozoa</taxon>
        <taxon>Arthropoda</taxon>
        <taxon>Crustacea</taxon>
        <taxon>Branchiopoda</taxon>
        <taxon>Diplostraca</taxon>
        <taxon>Cladocera</taxon>
        <taxon>Anomopoda</taxon>
        <taxon>Daphniidae</taxon>
        <taxon>Daphnia</taxon>
    </lineage>
</organism>
<evidence type="ECO:0000313" key="2">
    <source>
        <dbReference type="EMBL" id="CAH0108087.1"/>
    </source>
</evidence>